<dbReference type="Pfam" id="PF16794">
    <property type="entry name" value="fn3_4"/>
    <property type="match status" value="1"/>
</dbReference>
<gene>
    <name evidence="4" type="ORF">B7P43_G09215</name>
</gene>
<dbReference type="InterPro" id="IPR036116">
    <property type="entry name" value="FN3_sf"/>
</dbReference>
<dbReference type="PANTHER" id="PTHR23210:SF26">
    <property type="entry name" value="ACTIVATING TRANSCRIPTION FACTOR 7-INTERACTING PROTEIN 1"/>
    <property type="match status" value="1"/>
</dbReference>
<feature type="compositionally biased region" description="Low complexity" evidence="2">
    <location>
        <begin position="1189"/>
        <end position="1200"/>
    </location>
</feature>
<feature type="compositionally biased region" description="Polar residues" evidence="2">
    <location>
        <begin position="830"/>
        <end position="841"/>
    </location>
</feature>
<feature type="region of interest" description="Disordered" evidence="2">
    <location>
        <begin position="631"/>
        <end position="658"/>
    </location>
</feature>
<evidence type="ECO:0000256" key="2">
    <source>
        <dbReference type="SAM" id="MobiDB-lite"/>
    </source>
</evidence>
<organism evidence="4 5">
    <name type="scientific">Cryptotermes secundus</name>
    <dbReference type="NCBI Taxonomy" id="105785"/>
    <lineage>
        <taxon>Eukaryota</taxon>
        <taxon>Metazoa</taxon>
        <taxon>Ecdysozoa</taxon>
        <taxon>Arthropoda</taxon>
        <taxon>Hexapoda</taxon>
        <taxon>Insecta</taxon>
        <taxon>Pterygota</taxon>
        <taxon>Neoptera</taxon>
        <taxon>Polyneoptera</taxon>
        <taxon>Dictyoptera</taxon>
        <taxon>Blattodea</taxon>
        <taxon>Blattoidea</taxon>
        <taxon>Termitoidae</taxon>
        <taxon>Kalotermitidae</taxon>
        <taxon>Cryptotermitinae</taxon>
        <taxon>Cryptotermes</taxon>
    </lineage>
</organism>
<sequence>MKLLICVDLIESTAQTILMKELPREVPQLSSSEHVCEVKSGDRMMKDTKCGQSAVALPSNDYPNGQIKKPETLNGASQKSSPIKRIFEVSKSVSFDMTVKKVTIPHQWEKLGLNSEENTELKSIGSTNGIPHESVCEEKKNVGTSKDEAQRTSTEAAALDFVDDSEQFGLSDSEVDKLLADVDDKEKRETSNESDLRKKNGIEHSDNETCNETITTAGDEDMCGNSKESSIVADAVVVKNTQFYNVQSSASACDVDDCYKSKHLKVSQVSEERNDTKSLKIGDTIIDKASGNDSRSAVTSEREMHFKSEGSFRDLGTSSVTLVNAGKMFKHSGSFGVPDNICVKENKQYDTELFRDIESSHSPNAMEQEDESNTVMSSKSDEVSHSHPCNETSEENACDALLRQELEVNMETKDSEGALHDKLVDLEVQSDENQPSNAQMLEDDSLGISEKSSDLQMEINQTELNEKSSDVEMQNDQSELSEKSADVEMEINQTELSEKSAHQTETAVEVGMQNCQNEHVSSGDIEMQDCFIQGSINMHNDTPDSDRKLVGIEVQDQTELKEASSDGVGSNDAGDQVNNAHEDDYYDNNKPGMKPDEAEKSDKLCPMKGGHCEADNIHFVRIRVRESSELKEVPGDSMKTNDRVVGDDNVSKTNASNEENDILSIEKGTSIIEAEHAVDNRGADRSVLKRISEFHSDDGASETKRTRVENCHSENSESDKDSGNIRGKGTDGETDKATRVQRQEANSKAFSENGETVSVVDKECSGVDKGGGERDKEISGVEKELVDKDTSKDCEVVNSSKRVHEPMGLIEVKKVHISPELEKQLKLSEGKNSSAEGTQNEGMEKQEEPGKSALPSELKTNLELAIDRVAKGLAGDSKRIKSSEPPRKLNPMPFMRDLHRNLLKKLSRNELEEFVVQKLCEVVTERCTLGDLRQRCQSLEQMVDQWRKKAQQLQKQVKDMEMVMKRYIGDARTRKERPIPVKITRSVGLQVHMGPLGPGMLRNRILGSDTQRTPGQVRRRGNRVSPPRVAASVQQQQPQQQPQQQQQPLQQPQQQQQQQAQQQPQQLQQQQQRQTQPVVRTPTTNALTVQKVVTPGFTKLTPPPAAPTQPAIARVPIPTLVGPLPASLKMSSSAPKNIVGRPSFSVSTAVVTTTSSMTSTANTVNNTVVNTATNLRVATASQLNNRQQPKTSTPYTPSKPNADLKIIDLTDEEDRAKTTGIMRPVNATPATIATNLIASSSVTTPVSISNNPGIQAGSIRVVQPHQLTGTTATTIIAPSAPTSATSRLAYLVPTSGGTVQQRQVLIASSPSQVRPGVVSVGNRQNQLPTLLFKNGTVVPIQQASGTAPVNTTAILRPGPPVQTSQLQQVLNPTRTGQQIRVAPSLVTTVGRMTAPAIATVNSVIGNKHPAPLPNMPMYQPNHVSWKFAPPKPELKISKVANKHQQGIVLSWNMQLTSEYEEIASYQLYAYQEGSAQPSTTLWKKVGDVKALPLPMACTLTQFMEGHKYHFAVRAVDVHTRVGPFSTPGNIVLTRK</sequence>
<dbReference type="InParanoid" id="A0A2J7QGZ9"/>
<dbReference type="InterPro" id="IPR003961">
    <property type="entry name" value="FN3_dom"/>
</dbReference>
<feature type="compositionally biased region" description="Basic and acidic residues" evidence="2">
    <location>
        <begin position="631"/>
        <end position="650"/>
    </location>
</feature>
<feature type="region of interest" description="Disordered" evidence="2">
    <location>
        <begin position="358"/>
        <end position="394"/>
    </location>
</feature>
<evidence type="ECO:0000256" key="1">
    <source>
        <dbReference type="SAM" id="Coils"/>
    </source>
</evidence>
<evidence type="ECO:0000259" key="3">
    <source>
        <dbReference type="PROSITE" id="PS50853"/>
    </source>
</evidence>
<dbReference type="PROSITE" id="PS50853">
    <property type="entry name" value="FN3"/>
    <property type="match status" value="1"/>
</dbReference>
<dbReference type="EMBL" id="NEVH01014359">
    <property type="protein sequence ID" value="PNF27860.1"/>
    <property type="molecule type" value="Genomic_DNA"/>
</dbReference>
<feature type="region of interest" description="Disordered" evidence="2">
    <location>
        <begin position="181"/>
        <end position="206"/>
    </location>
</feature>
<dbReference type="InterPro" id="IPR026085">
    <property type="entry name" value="ATF7-int"/>
</dbReference>
<evidence type="ECO:0000313" key="5">
    <source>
        <dbReference type="Proteomes" id="UP000235965"/>
    </source>
</evidence>
<dbReference type="STRING" id="105785.A0A2J7QGZ9"/>
<comment type="caution">
    <text evidence="4">The sequence shown here is derived from an EMBL/GenBank/DDBJ whole genome shotgun (WGS) entry which is preliminary data.</text>
</comment>
<keyword evidence="5" id="KW-1185">Reference proteome</keyword>
<keyword evidence="1" id="KW-0175">Coiled coil</keyword>
<feature type="region of interest" description="Disordered" evidence="2">
    <location>
        <begin position="464"/>
        <end position="484"/>
    </location>
</feature>
<dbReference type="GO" id="GO:0006355">
    <property type="term" value="P:regulation of DNA-templated transcription"/>
    <property type="evidence" value="ECO:0007669"/>
    <property type="project" value="TreeGrafter"/>
</dbReference>
<feature type="domain" description="Fibronectin type-III" evidence="3">
    <location>
        <begin position="1428"/>
        <end position="1535"/>
    </location>
</feature>
<protein>
    <recommendedName>
        <fullName evidence="3">Fibronectin type-III domain-containing protein</fullName>
    </recommendedName>
</protein>
<dbReference type="GO" id="GO:0005634">
    <property type="term" value="C:nucleus"/>
    <property type="evidence" value="ECO:0007669"/>
    <property type="project" value="TreeGrafter"/>
</dbReference>
<dbReference type="InterPro" id="IPR056565">
    <property type="entry name" value="Fn3_ATF7IP"/>
</dbReference>
<dbReference type="OrthoDB" id="10661246at2759"/>
<dbReference type="EMBL" id="NEVH01014359">
    <property type="protein sequence ID" value="PNF27861.1"/>
    <property type="molecule type" value="Genomic_DNA"/>
</dbReference>
<accession>A0A2J7QGZ9</accession>
<evidence type="ECO:0000313" key="4">
    <source>
        <dbReference type="EMBL" id="PNF27861.1"/>
    </source>
</evidence>
<feature type="region of interest" description="Disordered" evidence="2">
    <location>
        <begin position="823"/>
        <end position="855"/>
    </location>
</feature>
<feature type="region of interest" description="Disordered" evidence="2">
    <location>
        <begin position="118"/>
        <end position="151"/>
    </location>
</feature>
<dbReference type="CDD" id="cd00063">
    <property type="entry name" value="FN3"/>
    <property type="match status" value="1"/>
</dbReference>
<dbReference type="InterPro" id="IPR013783">
    <property type="entry name" value="Ig-like_fold"/>
</dbReference>
<dbReference type="GO" id="GO:0003712">
    <property type="term" value="F:transcription coregulator activity"/>
    <property type="evidence" value="ECO:0007669"/>
    <property type="project" value="TreeGrafter"/>
</dbReference>
<feature type="compositionally biased region" description="Basic and acidic residues" evidence="2">
    <location>
        <begin position="696"/>
        <end position="742"/>
    </location>
</feature>
<proteinExistence type="predicted"/>
<feature type="region of interest" description="Disordered" evidence="2">
    <location>
        <begin position="696"/>
        <end position="786"/>
    </location>
</feature>
<dbReference type="GO" id="GO:0005667">
    <property type="term" value="C:transcription regulator complex"/>
    <property type="evidence" value="ECO:0007669"/>
    <property type="project" value="TreeGrafter"/>
</dbReference>
<dbReference type="Gene3D" id="2.60.40.10">
    <property type="entry name" value="Immunoglobulins"/>
    <property type="match status" value="1"/>
</dbReference>
<feature type="region of interest" description="Disordered" evidence="2">
    <location>
        <begin position="1183"/>
        <end position="1202"/>
    </location>
</feature>
<feature type="region of interest" description="Disordered" evidence="2">
    <location>
        <begin position="558"/>
        <end position="599"/>
    </location>
</feature>
<feature type="compositionally biased region" description="Basic and acidic residues" evidence="2">
    <location>
        <begin position="760"/>
        <end position="786"/>
    </location>
</feature>
<feature type="compositionally biased region" description="Low complexity" evidence="2">
    <location>
        <begin position="1034"/>
        <end position="1077"/>
    </location>
</feature>
<dbReference type="FunCoup" id="A0A2J7QGZ9">
    <property type="interactions" value="247"/>
</dbReference>
<dbReference type="PANTHER" id="PTHR23210">
    <property type="entry name" value="ACTIVATING TRANSCRIPTION FACTOR 7 INTERACTING PROTEIN"/>
    <property type="match status" value="1"/>
</dbReference>
<name>A0A2J7QGZ9_9NEOP</name>
<dbReference type="SUPFAM" id="SSF49265">
    <property type="entry name" value="Fibronectin type III"/>
    <property type="match status" value="1"/>
</dbReference>
<feature type="region of interest" description="Disordered" evidence="2">
    <location>
        <begin position="992"/>
        <end position="1087"/>
    </location>
</feature>
<feature type="coiled-coil region" evidence="1">
    <location>
        <begin position="929"/>
        <end position="970"/>
    </location>
</feature>
<dbReference type="Proteomes" id="UP000235965">
    <property type="component" value="Unassembled WGS sequence"/>
</dbReference>
<reference evidence="4 5" key="1">
    <citation type="submission" date="2017-12" db="EMBL/GenBank/DDBJ databases">
        <title>Hemimetabolous genomes reveal molecular basis of termite eusociality.</title>
        <authorList>
            <person name="Harrison M.C."/>
            <person name="Jongepier E."/>
            <person name="Robertson H.M."/>
            <person name="Arning N."/>
            <person name="Bitard-Feildel T."/>
            <person name="Chao H."/>
            <person name="Childers C.P."/>
            <person name="Dinh H."/>
            <person name="Doddapaneni H."/>
            <person name="Dugan S."/>
            <person name="Gowin J."/>
            <person name="Greiner C."/>
            <person name="Han Y."/>
            <person name="Hu H."/>
            <person name="Hughes D.S.T."/>
            <person name="Huylmans A.-K."/>
            <person name="Kemena C."/>
            <person name="Kremer L.P.M."/>
            <person name="Lee S.L."/>
            <person name="Lopez-Ezquerra A."/>
            <person name="Mallet L."/>
            <person name="Monroy-Kuhn J.M."/>
            <person name="Moser A."/>
            <person name="Murali S.C."/>
            <person name="Muzny D.M."/>
            <person name="Otani S."/>
            <person name="Piulachs M.-D."/>
            <person name="Poelchau M."/>
            <person name="Qu J."/>
            <person name="Schaub F."/>
            <person name="Wada-Katsumata A."/>
            <person name="Worley K.C."/>
            <person name="Xie Q."/>
            <person name="Ylla G."/>
            <person name="Poulsen M."/>
            <person name="Gibbs R.A."/>
            <person name="Schal C."/>
            <person name="Richards S."/>
            <person name="Belles X."/>
            <person name="Korb J."/>
            <person name="Bornberg-Bauer E."/>
        </authorList>
    </citation>
    <scope>NUCLEOTIDE SEQUENCE [LARGE SCALE GENOMIC DNA]</scope>
    <source>
        <tissue evidence="4">Whole body</tissue>
    </source>
</reference>
<feature type="compositionally biased region" description="Basic and acidic residues" evidence="2">
    <location>
        <begin position="134"/>
        <end position="150"/>
    </location>
</feature>
<feature type="compositionally biased region" description="Polar residues" evidence="2">
    <location>
        <begin position="743"/>
        <end position="756"/>
    </location>
</feature>